<gene>
    <name evidence="2" type="ORF">DHA2_154011</name>
</gene>
<evidence type="ECO:0000313" key="3">
    <source>
        <dbReference type="Proteomes" id="UP000018320"/>
    </source>
</evidence>
<reference evidence="3" key="1">
    <citation type="submission" date="2012-02" db="EMBL/GenBank/DDBJ databases">
        <title>Genome sequencing of Giardia lamblia Genotypes A2 and B isolates (DH and GS) and comparative analysis with the genomes of Genotypes A1 and E (WB and Pig).</title>
        <authorList>
            <person name="Adam R."/>
            <person name="Dahlstrom E."/>
            <person name="Martens C."/>
            <person name="Bruno D."/>
            <person name="Barbian K."/>
            <person name="Porcella S.F."/>
            <person name="Nash T."/>
        </authorList>
    </citation>
    <scope>NUCLEOTIDE SEQUENCE</scope>
    <source>
        <strain evidence="3">DH</strain>
    </source>
</reference>
<dbReference type="VEuPathDB" id="GiardiaDB:QR46_3446"/>
<accession>V6T7S2</accession>
<dbReference type="EMBL" id="AHGT01000114">
    <property type="protein sequence ID" value="ESU34943.1"/>
    <property type="molecule type" value="Genomic_DNA"/>
</dbReference>
<dbReference type="Proteomes" id="UP000018320">
    <property type="component" value="Unassembled WGS sequence"/>
</dbReference>
<reference evidence="2 3" key="2">
    <citation type="journal article" date="2013" name="Genome Biol. Evol.">
        <title>Genome sequencing of Giardia lamblia genotypes A2 and B isolates (DH and GS) and comparative analysis with the genomes of genotypes A1 and E (WB and Pig).</title>
        <authorList>
            <person name="Adam R.D."/>
            <person name="Dahlstrom E.W."/>
            <person name="Martens C.A."/>
            <person name="Bruno D.P."/>
            <person name="Barbian K.D."/>
            <person name="Ricklefs S.M."/>
            <person name="Hernandez M.M."/>
            <person name="Narla N.P."/>
            <person name="Patel R.B."/>
            <person name="Porcella S.F."/>
            <person name="Nash T.E."/>
        </authorList>
    </citation>
    <scope>NUCLEOTIDE SEQUENCE [LARGE SCALE GENOMIC DNA]</scope>
    <source>
        <strain evidence="2 3">DH</strain>
    </source>
</reference>
<dbReference type="InterPro" id="IPR009057">
    <property type="entry name" value="Homeodomain-like_sf"/>
</dbReference>
<organism evidence="2 3">
    <name type="scientific">Giardia intestinalis</name>
    <name type="common">Giardia lamblia</name>
    <dbReference type="NCBI Taxonomy" id="5741"/>
    <lineage>
        <taxon>Eukaryota</taxon>
        <taxon>Metamonada</taxon>
        <taxon>Diplomonadida</taxon>
        <taxon>Hexamitidae</taxon>
        <taxon>Giardiinae</taxon>
        <taxon>Giardia</taxon>
    </lineage>
</organism>
<dbReference type="SUPFAM" id="SSF46689">
    <property type="entry name" value="Homeodomain-like"/>
    <property type="match status" value="1"/>
</dbReference>
<sequence>MLTYTLPMSEYDEHAPVFSGSGTDLMTELSRELTSPLFRQLPPGLITSARNLRRSTISAIPGDGDMLPVFKDIGSNGSTPSSHSSSLKASRIGLNDPPSINVSLSSSSGKRSMGCTFYRPDMDHVFELPQIDNAQLFRDDFMPPANLGPGQNQQGIVKHVEQRIGTSLGSDSNSAPDNTITLVHDPDLPHDHGPASDPKLSLTLGINTMPEENNGHQDYNQNQIHEHDQLSISELGPEDHSIHIPQRGRSASNKREYLIIPQETRERLIHMVCIDGMNVQSAVKQLNLKYSAAINIVRKFRDCGQLEVGPRGRRSKKVVSPEMHSTIAAILAEHPKIEVTELRQMLKAKGISLPPSLIKDAAANIRRQQMDVDVY</sequence>
<evidence type="ECO:0000256" key="1">
    <source>
        <dbReference type="SAM" id="MobiDB-lite"/>
    </source>
</evidence>
<name>V6T7S2_GIAIN</name>
<feature type="compositionally biased region" description="Low complexity" evidence="1">
    <location>
        <begin position="75"/>
        <end position="92"/>
    </location>
</feature>
<dbReference type="VEuPathDB" id="GiardiaDB:GL50581_514"/>
<dbReference type="VEuPathDB" id="GiardiaDB:DHA2_154011"/>
<protein>
    <recommendedName>
        <fullName evidence="4">Paired domain-containing protein</fullName>
    </recommendedName>
</protein>
<dbReference type="AlphaFoldDB" id="V6T7S2"/>
<feature type="region of interest" description="Disordered" evidence="1">
    <location>
        <begin position="74"/>
        <end position="93"/>
    </location>
</feature>
<dbReference type="VEuPathDB" id="GiardiaDB:GL50803_0032686"/>
<evidence type="ECO:0000313" key="2">
    <source>
        <dbReference type="EMBL" id="ESU34943.1"/>
    </source>
</evidence>
<evidence type="ECO:0008006" key="4">
    <source>
        <dbReference type="Google" id="ProtNLM"/>
    </source>
</evidence>
<proteinExistence type="predicted"/>
<comment type="caution">
    <text evidence="2">The sequence shown here is derived from an EMBL/GenBank/DDBJ whole genome shotgun (WGS) entry which is preliminary data.</text>
</comment>